<accession>A0AAE6YCR2</accession>
<dbReference type="GO" id="GO:0003677">
    <property type="term" value="F:DNA binding"/>
    <property type="evidence" value="ECO:0007669"/>
    <property type="project" value="UniProtKB-KW"/>
</dbReference>
<dbReference type="GO" id="GO:0005829">
    <property type="term" value="C:cytosol"/>
    <property type="evidence" value="ECO:0007669"/>
    <property type="project" value="TreeGrafter"/>
</dbReference>
<proteinExistence type="predicted"/>
<evidence type="ECO:0000256" key="1">
    <source>
        <dbReference type="ARBA" id="ARBA00023125"/>
    </source>
</evidence>
<name>A0AAE6YCR2_STRAT</name>
<protein>
    <submittedName>
        <fullName evidence="3">Helix-turn-helix transcriptional regulator</fullName>
    </submittedName>
</protein>
<feature type="domain" description="HTH cro/C1-type" evidence="2">
    <location>
        <begin position="21"/>
        <end position="75"/>
    </location>
</feature>
<dbReference type="InterPro" id="IPR001387">
    <property type="entry name" value="Cro/C1-type_HTH"/>
</dbReference>
<dbReference type="PANTHER" id="PTHR46797:SF1">
    <property type="entry name" value="METHYLPHOSPHONATE SYNTHASE"/>
    <property type="match status" value="1"/>
</dbReference>
<dbReference type="Proteomes" id="UP000502504">
    <property type="component" value="Chromosome"/>
</dbReference>
<dbReference type="Pfam" id="PF01381">
    <property type="entry name" value="HTH_3"/>
    <property type="match status" value="1"/>
</dbReference>
<dbReference type="PROSITE" id="PS50943">
    <property type="entry name" value="HTH_CROC1"/>
    <property type="match status" value="1"/>
</dbReference>
<reference evidence="3 4" key="1">
    <citation type="submission" date="2020-03" db="EMBL/GenBank/DDBJ databases">
        <title>Is there a link between lipid content and antibiotic production in Streptomyces?</title>
        <authorList>
            <person name="David M."/>
            <person name="Lejeune C."/>
            <person name="Abreu S."/>
            <person name="Thibessard A."/>
            <person name="Leblond P."/>
            <person name="Chaminade P."/>
            <person name="Virolle M.-J."/>
        </authorList>
    </citation>
    <scope>NUCLEOTIDE SEQUENCE [LARGE SCALE GENOMIC DNA]</scope>
    <source>
        <strain evidence="3 4">DSM 41481</strain>
    </source>
</reference>
<organism evidence="3 4">
    <name type="scientific">Streptomyces antibioticus</name>
    <dbReference type="NCBI Taxonomy" id="1890"/>
    <lineage>
        <taxon>Bacteria</taxon>
        <taxon>Bacillati</taxon>
        <taxon>Actinomycetota</taxon>
        <taxon>Actinomycetes</taxon>
        <taxon>Kitasatosporales</taxon>
        <taxon>Streptomycetaceae</taxon>
        <taxon>Streptomyces</taxon>
    </lineage>
</organism>
<dbReference type="CDD" id="cd00093">
    <property type="entry name" value="HTH_XRE"/>
    <property type="match status" value="1"/>
</dbReference>
<dbReference type="AlphaFoldDB" id="A0AAE6YCR2"/>
<dbReference type="GO" id="GO:0003700">
    <property type="term" value="F:DNA-binding transcription factor activity"/>
    <property type="evidence" value="ECO:0007669"/>
    <property type="project" value="TreeGrafter"/>
</dbReference>
<dbReference type="SUPFAM" id="SSF47413">
    <property type="entry name" value="lambda repressor-like DNA-binding domains"/>
    <property type="match status" value="1"/>
</dbReference>
<dbReference type="RefSeq" id="WP_078636025.1">
    <property type="nucleotide sequence ID" value="NZ_CM007717.1"/>
</dbReference>
<dbReference type="InterPro" id="IPR010982">
    <property type="entry name" value="Lambda_DNA-bd_dom_sf"/>
</dbReference>
<sequence>MPSAPPPDWILARRRALGDRIRETRNDRKLSQEKLADLAGLDRQAVNRIELGHQAALVDNLFRIARALDVPLRDLFGE</sequence>
<dbReference type="SMART" id="SM00530">
    <property type="entry name" value="HTH_XRE"/>
    <property type="match status" value="1"/>
</dbReference>
<gene>
    <name evidence="3" type="ORF">HCX60_32475</name>
</gene>
<evidence type="ECO:0000259" key="2">
    <source>
        <dbReference type="PROSITE" id="PS50943"/>
    </source>
</evidence>
<dbReference type="PANTHER" id="PTHR46797">
    <property type="entry name" value="HTH-TYPE TRANSCRIPTIONAL REGULATOR"/>
    <property type="match status" value="1"/>
</dbReference>
<dbReference type="EMBL" id="CP050692">
    <property type="protein sequence ID" value="QIT47670.1"/>
    <property type="molecule type" value="Genomic_DNA"/>
</dbReference>
<dbReference type="Gene3D" id="1.10.260.40">
    <property type="entry name" value="lambda repressor-like DNA-binding domains"/>
    <property type="match status" value="1"/>
</dbReference>
<evidence type="ECO:0000313" key="4">
    <source>
        <dbReference type="Proteomes" id="UP000502504"/>
    </source>
</evidence>
<evidence type="ECO:0000313" key="3">
    <source>
        <dbReference type="EMBL" id="QIT47670.1"/>
    </source>
</evidence>
<dbReference type="InterPro" id="IPR050807">
    <property type="entry name" value="TransReg_Diox_bact_type"/>
</dbReference>
<keyword evidence="1" id="KW-0238">DNA-binding</keyword>